<feature type="domain" description="VWFD" evidence="6">
    <location>
        <begin position="2967"/>
        <end position="3135"/>
    </location>
</feature>
<evidence type="ECO:0000313" key="8">
    <source>
        <dbReference type="Proteomes" id="UP000887568"/>
    </source>
</evidence>
<dbReference type="Proteomes" id="UP000887568">
    <property type="component" value="Unplaced"/>
</dbReference>
<sequence>MELLKTWLLLACVAGSYAAPLSALGSRHCSRQTCNAENGRYEVGQKYTYRYTAESATWINGTSEQKSSLKFDCNAEISAISPCELTLTLKNVNAFESNANGDMVAATDTDMALELQEHVLRFAFHDGVVTDVCPTGNEKTWALNFKRGVLSAIQAPVTEIPADKTEEMITETDVTGKCPTKISRSEFPRSIMKHKDFKNCQHHSKLEGGMQATMLKAEAPLYDIADCSLECEVSFEENSDIVAESNCRERHLSKAFSKQSSGAVTLVTVNIELTEVVERSAPMSTVVERQTTILFDHEETQVETQQEVLTKVRGILTAINRRVTRTVGVDLPNLFSDLMTEMHKIETLTGMTELKNFAEAESQALYEVFKDALPMCETTASMEMMAAIISEVAASSDEAVKKAFNPTRIAWLTLPSMISHPTKEMISALMPLIQTLSVDDTVFFLPISSLINRYCTSENPSCLEEAEVRQALEYFQQLLGYDCTPSDEVPALKMLMALKALANARRLSTDSKISIISKCFDHHNPTKGMEIRIAALEVVRRLPCNPEYQTYAKGMYKNQHFDSELRIAAYRAIMTCPSEDIMAAVKEVMMEEESDQVGSYVWTHLSNLNETSDPQKQHLKRWVQDSGIMGTNLKLDLRTASRNVELSWYKDDIASGLTIDADMVFSKKSFLPRELKLNNTVSLFGYAVNLFEIGGRMEGMHQFLESFFGPRGYLKENSVQDLFKEYQQKQQEAFLDNLPDAPAAEDTLPEGLPDGITLDMYNQLLRMMQFQQKIFGGKLPLPIPGEPMPAGMPKGMTQAMYDDLLVYFMREGLPGARQKRHLIRETSINDIESEYHANVEDHPHASLYLKVFGNELAYMDLAKIKNRLTEMKSSMNPMKLLMNLAKEQTHELSKNALLLDGSWTTPTAMGLPLKLAINGTVSMKVKTEGKIDMRGILMAPRSFEINGVVEPSAALEVSSSMEVTARQTRSGLNHVSRLHSSISLGGKIQVSKGKAFVLEVNVPDQKQEIIDVSSSIYLRLQDESLELPGIPERLERSFCSGSLTTKYFGGQVCAEVAFPKSYASAEYPLYPLTGPGHMLVTLEKTDPSLKTWKLEGSYGLEKETVKGTQVITDRFHLMFGAPDTDIPRTFQVDVSFNRNDKELNFNVITPIKTIDLYGKVVNNPMLRKLETSLTLDKTSVYTLDAEVESRPTVADGDPVINFYPRMDITSPRGNVLTYRSSISVRDGQQTRVNMWMSLDSPRTALFTVSGDVVKTESSRKVRYSSDLQISGRYVNVNVTAAWQKQKRDNIINVDATVLRLVNGAIVRDIVINAKYTNKTTEDQKEWDLKTEWMFARYPLLSFLFEYEYTGTSRSSEATSKMCYRYNGEECSQDTKVVMSHLLTWESSETQTIENLNFKIRNPANNIHLEFQQHAISNATHPVDFSFTVLNKTSELEVLNAGLRTRTLSQEPIKGDFEASLRSQTWRYAIQEDWDIVKGGRAVLNTALHWEDQQATFGINYTPTSDEETGLERYDFNTLLTYPLGRVTVDWYAWKRGYDVSHGASASLIDQSLFAYRIDFTNHTVISSRPDINLDASFNLTRPMSPISVVLHASNKNSDVNFGFNVTRGNTKAFTSGYSQTVALGIDMLPMIYMKIFADVEIPEKDFSLAISQVSSKTGLSSKQEQSVHFNSRLVYYQNTIMTLVTNEETGRYDVTYDVTQNMTYPLPEYDYRFIFSMISGNVDTQLTIHRAKIPVCFLKVDYDLKTPGADEKDGKNSLIERTDRHEVRIILRTPLAVMKDVQWNGTLDLAQTSFDFETRLLYFPDQEKPFVMTINYQDKGNELVTHKELTTSFETQKRRVSIFNMAKFDLGSGIIQGTTSVKMGALNAKPDNFELNVEYTNKTEDQTVSNKLVLTLTSPDNVIKTEGSVSYIELTSYTTAFSVLVSEEPIYSSTTVFTNNSDSNQKAYDVDTTVNYFGYGYRIHTVHIQDADSFHPNVKVYRVDETDPMAEADVAYTRAGQSPKTHTVMLTLKSKGEAQMTINTVYTNGSNTQNVHVIISTPQDQHLDIVFNLATGSSETESEAYDVTFQVDNTYLPNRQFELTTHFSIGSAQYNLNTDMRISQEHMMNMVYRCEDTSPSDTHTKKTTRFQMSFPQLADYPTLLNLGLRLDQEDRRDVSVMRKGEFRWGQMTDAEAVALTVTAQSDLLEVQVAHPMNVPSLPNEINVILRNNTDATARGSFEIQVNEEDVKLMMLSGSYARVDGNDKKRRAILAFTRPAHPDIQITLDAELMNENRIFGSDLTIKYSEEENRLVTAMIEVVNHTSADSMGWDINTAMRHLVSGLDMSTALSVMNDKKAVSAGIEGEILVDGEPRPFNFEVKWDKEQEKYTVRSDSPWNEMVFTGQFEDRSYSDYKIYRVTMTNTYRDNRIVRSMFEFNSQLKEISYMVNHNPDKANDFMRFRAGFLNETALLAMLDSEIDGQYAQDARFLLALESPKILQTHIQWNPNWVEYISEKYIAGYDRLTRELEARRVDMEASRTSFGERICASYNDFLASNSDIKTALEDMKEAFLVKYEAKKARFEVMKEDFKTKWENYFNQLTQDLAPYQETLMQRLDNLRIRYREWHMDMTAAAEGYLTTTEQRVKAFYNMHVKPIFEELKELFDSLAEQHRVQLDLLFPAVRPYGDSYLIPKPEPEPNHPPKYMVGGKEDYMSLGEVVQTAIKVPGEREIIFSTRLTRLRQLKVWKDIERLWNETKAELEAIFAEIDGEFKQSNFYLDVLEQWEVLKEQYPVEQWWADILMRLEEIKESEDIQELIATFELLKEELSVPTIDTEAGLTRIRERIASSLQGYGLEILEYLKTPTYELVRYDLENGEILFRLFLPMEVHSLQEVPESWRQMEMLRRLRELIAEVRERSKRTLGEISMADGTTRSMYELMFNEPMLLYREGNVTQWFLGEKIKAQRKFWEAIHLAKMYINPVNWIPPHQANAMIVGANHYMTFDRTFYDFSSGCSYLLAHDFIDGNFTVVVEYNRDGGTRTKSIVLYLNSTASFEIQSDFTVMMGKQFLELPVQHGRTTITRDVNNVRIHNTNGITITCHVAHDLCTVNVSGWYFGKTAGLFGTYNYEPRDDFTTADGDMARHIDDFARSWKVGKRCSGSATDPLPECNSDPEEEANALCSAHFLDGTSSLTQCLGVVDPAPFYSMCAGKMCELSGEQRREEACRAIKAYVDECNRLGVGIVMPDMCVVCDSLDGQFTQGELKNLSSPDVIPRSADVILIVEEKRCNADKLEHIAEIVDILDTQLKNTRQFSDNRFGLLGFGGEGIHDLPHIHTIDGQLFNEKRPLRFQGLPELEFAEDGSNDTFAAILAAANYPFRAGVAKNIILLSCSGCQRLYHVDKYYKDVARVLLRQGIQLNLLMDAELELVPTRGKNTSPKNQVIYGVDNRTVFTNKALSSGSLIGDKSLRKLVNEPINQCALLAYESGGALFDATKMDQKKFADVLTQRMVEHTVVEPCQVCSCRGDVDDVGHAICEPCRIFEKYSWVFDMERAVAEADYYGRHGIQSFVDYLYTPSTALDTQVNNTPKNQP</sequence>
<evidence type="ECO:0000256" key="3">
    <source>
        <dbReference type="PROSITE-ProRule" id="PRU00557"/>
    </source>
</evidence>
<dbReference type="PANTHER" id="PTHR37860:SF2">
    <property type="entry name" value="VITELLOGENIN DOMAIN-CONTAINING PROTEIN"/>
    <property type="match status" value="1"/>
</dbReference>
<dbReference type="SUPFAM" id="SSF58113">
    <property type="entry name" value="Apolipoprotein A-I"/>
    <property type="match status" value="1"/>
</dbReference>
<dbReference type="SUPFAM" id="SSF48431">
    <property type="entry name" value="Lipovitellin-phosvitin complex, superhelical domain"/>
    <property type="match status" value="1"/>
</dbReference>
<dbReference type="PANTHER" id="PTHR37860">
    <property type="entry name" value="AGAP008810-PA"/>
    <property type="match status" value="1"/>
</dbReference>
<evidence type="ECO:0000256" key="2">
    <source>
        <dbReference type="ARBA" id="ARBA00023180"/>
    </source>
</evidence>
<dbReference type="EnsemblMetazoa" id="XM_038192445.1">
    <property type="protein sequence ID" value="XP_038048373.1"/>
    <property type="gene ID" value="LOC119722369"/>
</dbReference>
<dbReference type="Gene3D" id="2.30.230.10">
    <property type="entry name" value="Lipovitellin, beta-sheet shell regions, chain A"/>
    <property type="match status" value="1"/>
</dbReference>
<dbReference type="InterPro" id="IPR011030">
    <property type="entry name" value="Lipovitellin_superhlx_dom"/>
</dbReference>
<dbReference type="Pfam" id="PF09172">
    <property type="entry name" value="Vit_open_b-sht"/>
    <property type="match status" value="1"/>
</dbReference>
<dbReference type="Gene3D" id="1.25.10.20">
    <property type="entry name" value="Vitellinogen, superhelical"/>
    <property type="match status" value="1"/>
</dbReference>
<protein>
    <recommendedName>
        <fullName evidence="9">Vitellogenin</fullName>
    </recommendedName>
</protein>
<dbReference type="PROSITE" id="PS51233">
    <property type="entry name" value="VWFD"/>
    <property type="match status" value="1"/>
</dbReference>
<dbReference type="InterPro" id="IPR001846">
    <property type="entry name" value="VWF_type-D"/>
</dbReference>
<evidence type="ECO:0000313" key="7">
    <source>
        <dbReference type="EnsemblMetazoa" id="XP_038048373.1"/>
    </source>
</evidence>
<dbReference type="OrthoDB" id="6484170at2759"/>
<dbReference type="PROSITE" id="PS51211">
    <property type="entry name" value="VITELLOGENIN"/>
    <property type="match status" value="1"/>
</dbReference>
<dbReference type="SUPFAM" id="SSF56968">
    <property type="entry name" value="Lipovitellin-phosvitin complex, beta-sheet shell regions"/>
    <property type="match status" value="2"/>
</dbReference>
<dbReference type="InterPro" id="IPR015816">
    <property type="entry name" value="Vitellinogen_b-sht_N"/>
</dbReference>
<dbReference type="SMART" id="SM00832">
    <property type="entry name" value="C8"/>
    <property type="match status" value="1"/>
</dbReference>
<reference evidence="7" key="1">
    <citation type="submission" date="2022-11" db="UniProtKB">
        <authorList>
            <consortium name="EnsemblMetazoa"/>
        </authorList>
    </citation>
    <scope>IDENTIFICATION</scope>
</reference>
<dbReference type="Pfam" id="PF08742">
    <property type="entry name" value="C8"/>
    <property type="match status" value="1"/>
</dbReference>
<dbReference type="InterPro" id="IPR014853">
    <property type="entry name" value="VWF/SSPO/ZAN-like_Cys-rich_dom"/>
</dbReference>
<dbReference type="Pfam" id="PF00094">
    <property type="entry name" value="VWD"/>
    <property type="match status" value="1"/>
</dbReference>
<dbReference type="InterPro" id="IPR015255">
    <property type="entry name" value="Vitellinogen_open_b-sht"/>
</dbReference>
<evidence type="ECO:0000256" key="1">
    <source>
        <dbReference type="ARBA" id="ARBA00022729"/>
    </source>
</evidence>
<keyword evidence="1 4" id="KW-0732">Signal</keyword>
<feature type="domain" description="Vitellogenin" evidence="5">
    <location>
        <begin position="41"/>
        <end position="675"/>
    </location>
</feature>
<keyword evidence="8" id="KW-1185">Reference proteome</keyword>
<dbReference type="RefSeq" id="XP_038048373.1">
    <property type="nucleotide sequence ID" value="XM_038192445.1"/>
</dbReference>
<keyword evidence="2" id="KW-0325">Glycoprotein</keyword>
<dbReference type="GO" id="GO:0005319">
    <property type="term" value="F:lipid transporter activity"/>
    <property type="evidence" value="ECO:0007669"/>
    <property type="project" value="InterPro"/>
</dbReference>
<dbReference type="Gene3D" id="1.20.5.1230">
    <property type="entry name" value="Apolipoprotein A-I"/>
    <property type="match status" value="1"/>
</dbReference>
<evidence type="ECO:0000256" key="4">
    <source>
        <dbReference type="SAM" id="SignalP"/>
    </source>
</evidence>
<evidence type="ECO:0000259" key="5">
    <source>
        <dbReference type="PROSITE" id="PS51211"/>
    </source>
</evidence>
<dbReference type="Gene3D" id="2.20.80.10">
    <property type="entry name" value="Lipovitellin-phosvitin complex, chain A, domain 4"/>
    <property type="match status" value="1"/>
</dbReference>
<dbReference type="Pfam" id="PF01347">
    <property type="entry name" value="Vitellogenin_N"/>
    <property type="match status" value="1"/>
</dbReference>
<comment type="caution">
    <text evidence="3">Lacks conserved residue(s) required for the propagation of feature annotation.</text>
</comment>
<dbReference type="GeneID" id="119722369"/>
<evidence type="ECO:0008006" key="9">
    <source>
        <dbReference type="Google" id="ProtNLM"/>
    </source>
</evidence>
<evidence type="ECO:0000259" key="6">
    <source>
        <dbReference type="PROSITE" id="PS51233"/>
    </source>
</evidence>
<dbReference type="SMART" id="SM00216">
    <property type="entry name" value="VWD"/>
    <property type="match status" value="1"/>
</dbReference>
<proteinExistence type="predicted"/>
<dbReference type="SMART" id="SM00638">
    <property type="entry name" value="LPD_N"/>
    <property type="match status" value="1"/>
</dbReference>
<dbReference type="InterPro" id="IPR015817">
    <property type="entry name" value="Vitellinogen_open_b-sht_sub1"/>
</dbReference>
<feature type="chain" id="PRO_5037157180" description="Vitellogenin" evidence="4">
    <location>
        <begin position="19"/>
        <end position="3566"/>
    </location>
</feature>
<feature type="signal peptide" evidence="4">
    <location>
        <begin position="1"/>
        <end position="18"/>
    </location>
</feature>
<dbReference type="OMA" id="MTWTILE"/>
<name>A0A913Z9B7_PATMI</name>
<dbReference type="SMART" id="SM01169">
    <property type="entry name" value="DUF1943"/>
    <property type="match status" value="1"/>
</dbReference>
<organism evidence="7 8">
    <name type="scientific">Patiria miniata</name>
    <name type="common">Bat star</name>
    <name type="synonym">Asterina miniata</name>
    <dbReference type="NCBI Taxonomy" id="46514"/>
    <lineage>
        <taxon>Eukaryota</taxon>
        <taxon>Metazoa</taxon>
        <taxon>Echinodermata</taxon>
        <taxon>Eleutherozoa</taxon>
        <taxon>Asterozoa</taxon>
        <taxon>Asteroidea</taxon>
        <taxon>Valvatacea</taxon>
        <taxon>Valvatida</taxon>
        <taxon>Asterinidae</taxon>
        <taxon>Patiria</taxon>
    </lineage>
</organism>
<dbReference type="InterPro" id="IPR015819">
    <property type="entry name" value="Lipid_transp_b-sht_shell"/>
</dbReference>
<dbReference type="Gene3D" id="2.20.50.20">
    <property type="entry name" value="Lipovitellin. Chain A, domain 3"/>
    <property type="match status" value="1"/>
</dbReference>
<dbReference type="InterPro" id="IPR001747">
    <property type="entry name" value="Vitellogenin_N"/>
</dbReference>
<accession>A0A913Z9B7</accession>